<dbReference type="InterPro" id="IPR000477">
    <property type="entry name" value="RT_dom"/>
</dbReference>
<dbReference type="Proteomes" id="UP000499080">
    <property type="component" value="Unassembled WGS sequence"/>
</dbReference>
<dbReference type="GO" id="GO:0071897">
    <property type="term" value="P:DNA biosynthetic process"/>
    <property type="evidence" value="ECO:0007669"/>
    <property type="project" value="UniProtKB-ARBA"/>
</dbReference>
<dbReference type="InterPro" id="IPR043502">
    <property type="entry name" value="DNA/RNA_pol_sf"/>
</dbReference>
<dbReference type="InterPro" id="IPR053134">
    <property type="entry name" value="RNA-dir_DNA_polymerase"/>
</dbReference>
<proteinExistence type="predicted"/>
<evidence type="ECO:0000313" key="2">
    <source>
        <dbReference type="EMBL" id="GBN64084.1"/>
    </source>
</evidence>
<organism evidence="2 3">
    <name type="scientific">Araneus ventricosus</name>
    <name type="common">Orbweaver spider</name>
    <name type="synonym">Epeira ventricosa</name>
    <dbReference type="NCBI Taxonomy" id="182803"/>
    <lineage>
        <taxon>Eukaryota</taxon>
        <taxon>Metazoa</taxon>
        <taxon>Ecdysozoa</taxon>
        <taxon>Arthropoda</taxon>
        <taxon>Chelicerata</taxon>
        <taxon>Arachnida</taxon>
        <taxon>Araneae</taxon>
        <taxon>Araneomorphae</taxon>
        <taxon>Entelegynae</taxon>
        <taxon>Araneoidea</taxon>
        <taxon>Araneidae</taxon>
        <taxon>Araneus</taxon>
    </lineage>
</organism>
<dbReference type="CDD" id="cd01647">
    <property type="entry name" value="RT_LTR"/>
    <property type="match status" value="1"/>
</dbReference>
<dbReference type="Gene3D" id="3.10.10.10">
    <property type="entry name" value="HIV Type 1 Reverse Transcriptase, subunit A, domain 1"/>
    <property type="match status" value="1"/>
</dbReference>
<dbReference type="Pfam" id="PF00078">
    <property type="entry name" value="RVT_1"/>
    <property type="match status" value="1"/>
</dbReference>
<protein>
    <submittedName>
        <fullName evidence="2">Transposon Ty3-G Gag-Pol polyprotein</fullName>
    </submittedName>
</protein>
<evidence type="ECO:0000313" key="3">
    <source>
        <dbReference type="Proteomes" id="UP000499080"/>
    </source>
</evidence>
<name>A0A4Y2QL79_ARAVE</name>
<dbReference type="InterPro" id="IPR043128">
    <property type="entry name" value="Rev_trsase/Diguanyl_cyclase"/>
</dbReference>
<dbReference type="Gene3D" id="3.30.70.270">
    <property type="match status" value="1"/>
</dbReference>
<feature type="domain" description="Reverse transcriptase" evidence="1">
    <location>
        <begin position="139"/>
        <end position="282"/>
    </location>
</feature>
<reference evidence="2 3" key="1">
    <citation type="journal article" date="2019" name="Sci. Rep.">
        <title>Orb-weaving spider Araneus ventricosus genome elucidates the spidroin gene catalogue.</title>
        <authorList>
            <person name="Kono N."/>
            <person name="Nakamura H."/>
            <person name="Ohtoshi R."/>
            <person name="Moran D.A.P."/>
            <person name="Shinohara A."/>
            <person name="Yoshida Y."/>
            <person name="Fujiwara M."/>
            <person name="Mori M."/>
            <person name="Tomita M."/>
            <person name="Arakawa K."/>
        </authorList>
    </citation>
    <scope>NUCLEOTIDE SEQUENCE [LARGE SCALE GENOMIC DNA]</scope>
</reference>
<dbReference type="AlphaFoldDB" id="A0A4Y2QL79"/>
<dbReference type="SUPFAM" id="SSF56672">
    <property type="entry name" value="DNA/RNA polymerases"/>
    <property type="match status" value="1"/>
</dbReference>
<accession>A0A4Y2QL79</accession>
<dbReference type="EMBL" id="BGPR01014182">
    <property type="protein sequence ID" value="GBN64084.1"/>
    <property type="molecule type" value="Genomic_DNA"/>
</dbReference>
<keyword evidence="3" id="KW-1185">Reference proteome</keyword>
<gene>
    <name evidence="2" type="primary">TY3B-G_77</name>
    <name evidence="2" type="ORF">AVEN_135939_1</name>
</gene>
<comment type="caution">
    <text evidence="2">The sequence shown here is derived from an EMBL/GenBank/DDBJ whole genome shotgun (WGS) entry which is preliminary data.</text>
</comment>
<dbReference type="PANTHER" id="PTHR24559:SF454">
    <property type="entry name" value="RIBONUCLEASE H"/>
    <property type="match status" value="1"/>
</dbReference>
<sequence length="297" mass="34294">MLKPYHQRAEKINLLYLEDNLKFEDEEGMPNLELDHDASEGSKFISDIQQNSKLLQLQREELLCKYSITFSNNPGCTDLAEHDIELESDRPMVAKPYHMSPRQIDVLKTEVNRMIELKIVEPGESDFTSPLILVEVPGKDARPGIDYRRLNKVTRTQYFPLPNIDELIEKVSAAKYISVLDLTRGYWQIPLSPRAQRCAAFVTTFGTFRPLRLPFGLKNAPYYFSRLMASLLRNCEDYAAPYLDDVAIFSQSWEDHLRHLEDILDRLSSSKLHIKTVKMSVRSSICKISWTFSGTRT</sequence>
<dbReference type="OrthoDB" id="6432810at2759"/>
<dbReference type="PANTHER" id="PTHR24559">
    <property type="entry name" value="TRANSPOSON TY3-I GAG-POL POLYPROTEIN"/>
    <property type="match status" value="1"/>
</dbReference>
<evidence type="ECO:0000259" key="1">
    <source>
        <dbReference type="Pfam" id="PF00078"/>
    </source>
</evidence>